<dbReference type="EMBL" id="LAZP02000027">
    <property type="protein sequence ID" value="PFH62475.1"/>
    <property type="molecule type" value="Genomic_DNA"/>
</dbReference>
<evidence type="ECO:0000256" key="8">
    <source>
        <dbReference type="RuleBase" id="RU000461"/>
    </source>
</evidence>
<dbReference type="GO" id="GO:0020037">
    <property type="term" value="F:heme binding"/>
    <property type="evidence" value="ECO:0007669"/>
    <property type="project" value="InterPro"/>
</dbReference>
<dbReference type="InterPro" id="IPR017972">
    <property type="entry name" value="Cyt_P450_CS"/>
</dbReference>
<dbReference type="InterPro" id="IPR036396">
    <property type="entry name" value="Cyt_P450_sf"/>
</dbReference>
<dbReference type="OrthoDB" id="1470350at2759"/>
<evidence type="ECO:0000256" key="7">
    <source>
        <dbReference type="PIRSR" id="PIRSR602403-1"/>
    </source>
</evidence>
<comment type="similarity">
    <text evidence="2 8">Belongs to the cytochrome P450 family.</text>
</comment>
<evidence type="ECO:0000313" key="11">
    <source>
        <dbReference type="Proteomes" id="UP000037136"/>
    </source>
</evidence>
<evidence type="ECO:0000256" key="5">
    <source>
        <dbReference type="ARBA" id="ARBA00023004"/>
    </source>
</evidence>
<feature type="binding site" description="axial binding residue" evidence="7">
    <location>
        <position position="467"/>
    </location>
    <ligand>
        <name>heme</name>
        <dbReference type="ChEBI" id="CHEBI:30413"/>
    </ligand>
    <ligandPart>
        <name>Fe</name>
        <dbReference type="ChEBI" id="CHEBI:18248"/>
    </ligandPart>
</feature>
<sequence>MAAGLLLGTFIFGLSVWTVLRSPLRNVPSAHWSCGLSSLWILWTRYRNRELAVLTEKHQRLGPIVRVGPADLSISCYDNGVRTIYNGGFEKPAYYDFFSYYAEKNAFCSLSRQDHSMRRKRITAAFTKSALFASEPLSTLTQAILFDRLLPLIRQQAASKQPTDVLSLSYALSLDLLTCFQFGLASGSNFLQSPDRLKTWIEHYEHRYCKDAFWPQELPTLTLCLKYLGIDMLPKSQHRSTQFLEDWLLELCDDAEKVRLEKEKENLVHPCDVPVVYQLVKRGVEADLPHANPDKVKKEIASELFDQMSGGREVLGLVLAYTIYYISQNPSAQSRLVAEFETLEPNLREFGRNLSSEAQHSSNLRLPSPSSLDKLPYLSAVLKESLRMRPNSTPLPRITPRDRPVSLAGKDGIPPGTRVNVFQWFIHRDPANYNDVDVWQPDRWIEEESKNDKVPLLWAFGGGSRMCVGASLSFYLMRYILAVIYTNFSSRVVSKKTGAYEPGSLEDEIMIQFEEVSNSDDRSREA</sequence>
<evidence type="ECO:0000313" key="10">
    <source>
        <dbReference type="EMBL" id="PFH62475.1"/>
    </source>
</evidence>
<keyword evidence="11" id="KW-1185">Reference proteome</keyword>
<dbReference type="Proteomes" id="UP000037136">
    <property type="component" value="Unassembled WGS sequence"/>
</dbReference>
<dbReference type="GO" id="GO:0005506">
    <property type="term" value="F:iron ion binding"/>
    <property type="evidence" value="ECO:0007669"/>
    <property type="project" value="InterPro"/>
</dbReference>
<evidence type="ECO:0000256" key="3">
    <source>
        <dbReference type="ARBA" id="ARBA00022617"/>
    </source>
</evidence>
<dbReference type="GO" id="GO:0016705">
    <property type="term" value="F:oxidoreductase activity, acting on paired donors, with incorporation or reduction of molecular oxygen"/>
    <property type="evidence" value="ECO:0007669"/>
    <property type="project" value="InterPro"/>
</dbReference>
<keyword evidence="6 8" id="KW-0503">Monooxygenase</keyword>
<keyword evidence="3 7" id="KW-0349">Heme</keyword>
<keyword evidence="5 7" id="KW-0408">Iron</keyword>
<evidence type="ECO:0000256" key="4">
    <source>
        <dbReference type="ARBA" id="ARBA00022723"/>
    </source>
</evidence>
<dbReference type="InterPro" id="IPR050121">
    <property type="entry name" value="Cytochrome_P450_monoxygenase"/>
</dbReference>
<keyword evidence="8" id="KW-0560">Oxidoreductase</keyword>
<accession>A0A2A9PLV9</accession>
<keyword evidence="4 7" id="KW-0479">Metal-binding</keyword>
<name>A0A2A9PLV9_OPHUN</name>
<dbReference type="PRINTS" id="PR00465">
    <property type="entry name" value="EP450IV"/>
</dbReference>
<comment type="caution">
    <text evidence="10">The sequence shown here is derived from an EMBL/GenBank/DDBJ whole genome shotgun (WGS) entry which is preliminary data.</text>
</comment>
<dbReference type="AlphaFoldDB" id="A0A2A9PLV9"/>
<proteinExistence type="inferred from homology"/>
<comment type="cofactor">
    <cofactor evidence="1 7">
        <name>heme</name>
        <dbReference type="ChEBI" id="CHEBI:30413"/>
    </cofactor>
</comment>
<reference evidence="10 11" key="2">
    <citation type="journal article" date="2017" name="Sci. Rep.">
        <title>Ant-infecting Ophiocordyceps genomes reveal a high diversity of potential behavioral manipulation genes and a possible major role for enterotoxins.</title>
        <authorList>
            <person name="de Bekker C."/>
            <person name="Ohm R.A."/>
            <person name="Evans H.C."/>
            <person name="Brachmann A."/>
            <person name="Hughes D.P."/>
        </authorList>
    </citation>
    <scope>NUCLEOTIDE SEQUENCE [LARGE SCALE GENOMIC DNA]</scope>
    <source>
        <strain evidence="10 11">SC16a</strain>
    </source>
</reference>
<dbReference type="InterPro" id="IPR002403">
    <property type="entry name" value="Cyt_P450_E_grp-IV"/>
</dbReference>
<evidence type="ECO:0000256" key="6">
    <source>
        <dbReference type="ARBA" id="ARBA00023033"/>
    </source>
</evidence>
<dbReference type="Pfam" id="PF00067">
    <property type="entry name" value="p450"/>
    <property type="match status" value="1"/>
</dbReference>
<dbReference type="Gene3D" id="1.10.630.10">
    <property type="entry name" value="Cytochrome P450"/>
    <property type="match status" value="1"/>
</dbReference>
<dbReference type="PANTHER" id="PTHR24305:SF166">
    <property type="entry name" value="CYTOCHROME P450 12A4, MITOCHONDRIAL-RELATED"/>
    <property type="match status" value="1"/>
</dbReference>
<evidence type="ECO:0008006" key="12">
    <source>
        <dbReference type="Google" id="ProtNLM"/>
    </source>
</evidence>
<dbReference type="GO" id="GO:0004497">
    <property type="term" value="F:monooxygenase activity"/>
    <property type="evidence" value="ECO:0007669"/>
    <property type="project" value="UniProtKB-KW"/>
</dbReference>
<evidence type="ECO:0000256" key="1">
    <source>
        <dbReference type="ARBA" id="ARBA00001971"/>
    </source>
</evidence>
<protein>
    <recommendedName>
        <fullName evidence="12">Cytochrome P450</fullName>
    </recommendedName>
</protein>
<dbReference type="STRING" id="268505.A0A2A9PLV9"/>
<dbReference type="PROSITE" id="PS00086">
    <property type="entry name" value="CYTOCHROME_P450"/>
    <property type="match status" value="1"/>
</dbReference>
<dbReference type="InterPro" id="IPR001128">
    <property type="entry name" value="Cyt_P450"/>
</dbReference>
<organism evidence="10 11">
    <name type="scientific">Ophiocordyceps unilateralis</name>
    <name type="common">Zombie-ant fungus</name>
    <name type="synonym">Torrubia unilateralis</name>
    <dbReference type="NCBI Taxonomy" id="268505"/>
    <lineage>
        <taxon>Eukaryota</taxon>
        <taxon>Fungi</taxon>
        <taxon>Dikarya</taxon>
        <taxon>Ascomycota</taxon>
        <taxon>Pezizomycotina</taxon>
        <taxon>Sordariomycetes</taxon>
        <taxon>Hypocreomycetidae</taxon>
        <taxon>Hypocreales</taxon>
        <taxon>Ophiocordycipitaceae</taxon>
        <taxon>Ophiocordyceps</taxon>
    </lineage>
</organism>
<reference evidence="10 11" key="1">
    <citation type="journal article" date="2015" name="BMC Genomics">
        <title>Gene expression during zombie ant biting behavior reflects the complexity underlying fungal parasitic behavioral manipulation.</title>
        <authorList>
            <person name="de Bekker C."/>
            <person name="Ohm R.A."/>
            <person name="Loreto R.G."/>
            <person name="Sebastian A."/>
            <person name="Albert I."/>
            <person name="Merrow M."/>
            <person name="Brachmann A."/>
            <person name="Hughes D.P."/>
        </authorList>
    </citation>
    <scope>NUCLEOTIDE SEQUENCE [LARGE SCALE GENOMIC DNA]</scope>
    <source>
        <strain evidence="10 11">SC16a</strain>
    </source>
</reference>
<evidence type="ECO:0000256" key="9">
    <source>
        <dbReference type="SAM" id="MobiDB-lite"/>
    </source>
</evidence>
<evidence type="ECO:0000256" key="2">
    <source>
        <dbReference type="ARBA" id="ARBA00010617"/>
    </source>
</evidence>
<dbReference type="PANTHER" id="PTHR24305">
    <property type="entry name" value="CYTOCHROME P450"/>
    <property type="match status" value="1"/>
</dbReference>
<gene>
    <name evidence="10" type="ORF">XA68_13377</name>
</gene>
<feature type="region of interest" description="Disordered" evidence="9">
    <location>
        <begin position="391"/>
        <end position="410"/>
    </location>
</feature>
<dbReference type="SUPFAM" id="SSF48264">
    <property type="entry name" value="Cytochrome P450"/>
    <property type="match status" value="1"/>
</dbReference>